<dbReference type="KEGG" id="cga:Celgi_1000"/>
<sequence>MTSPASTPRGPLRRDAERNRERIVAAARELFADQGLGVGFNEIARHAGVGVGTVYRRFADKHELLETAFAEPLRDVLAVADEASRAEPAWDGLVQLLTRVTELLVENIGLRDLALGGYDDLGPVVDDSIGRITDELLQRARAEGDLRADARGSDVLVLLWLVTELATHTVDVQPEAYRRYLHLLLEGLRARPADAALEPPLTDAQALEVSRRWADHSSRARPRTT</sequence>
<evidence type="ECO:0000256" key="3">
    <source>
        <dbReference type="ARBA" id="ARBA00023163"/>
    </source>
</evidence>
<feature type="DNA-binding region" description="H-T-H motif" evidence="4">
    <location>
        <begin position="39"/>
        <end position="58"/>
    </location>
</feature>
<dbReference type="Pfam" id="PF00440">
    <property type="entry name" value="TetR_N"/>
    <property type="match status" value="1"/>
</dbReference>
<dbReference type="OrthoDB" id="3192968at2"/>
<dbReference type="PANTHER" id="PTHR30055">
    <property type="entry name" value="HTH-TYPE TRANSCRIPTIONAL REGULATOR RUTR"/>
    <property type="match status" value="1"/>
</dbReference>
<proteinExistence type="predicted"/>
<dbReference type="RefSeq" id="WP_013883038.1">
    <property type="nucleotide sequence ID" value="NC_015671.1"/>
</dbReference>
<dbReference type="InterPro" id="IPR001647">
    <property type="entry name" value="HTH_TetR"/>
</dbReference>
<dbReference type="InterPro" id="IPR050109">
    <property type="entry name" value="HTH-type_TetR-like_transc_reg"/>
</dbReference>
<evidence type="ECO:0000313" key="7">
    <source>
        <dbReference type="Proteomes" id="UP000000485"/>
    </source>
</evidence>
<dbReference type="Gene3D" id="1.10.357.10">
    <property type="entry name" value="Tetracycline Repressor, domain 2"/>
    <property type="match status" value="1"/>
</dbReference>
<dbReference type="PROSITE" id="PS50977">
    <property type="entry name" value="HTH_TETR_2"/>
    <property type="match status" value="1"/>
</dbReference>
<dbReference type="STRING" id="593907.Celgi_1000"/>
<keyword evidence="1" id="KW-0805">Transcription regulation</keyword>
<evidence type="ECO:0000313" key="6">
    <source>
        <dbReference type="EMBL" id="AEI11519.1"/>
    </source>
</evidence>
<evidence type="ECO:0000256" key="4">
    <source>
        <dbReference type="PROSITE-ProRule" id="PRU00335"/>
    </source>
</evidence>
<keyword evidence="2 4" id="KW-0238">DNA-binding</keyword>
<dbReference type="PANTHER" id="PTHR30055:SF234">
    <property type="entry name" value="HTH-TYPE TRANSCRIPTIONAL REGULATOR BETI"/>
    <property type="match status" value="1"/>
</dbReference>
<protein>
    <submittedName>
        <fullName evidence="6">Regulatory protein TetR</fullName>
    </submittedName>
</protein>
<dbReference type="PRINTS" id="PR00455">
    <property type="entry name" value="HTHTETR"/>
</dbReference>
<dbReference type="GO" id="GO:0003700">
    <property type="term" value="F:DNA-binding transcription factor activity"/>
    <property type="evidence" value="ECO:0007669"/>
    <property type="project" value="TreeGrafter"/>
</dbReference>
<evidence type="ECO:0000259" key="5">
    <source>
        <dbReference type="PROSITE" id="PS50977"/>
    </source>
</evidence>
<feature type="domain" description="HTH tetR-type" evidence="5">
    <location>
        <begin position="17"/>
        <end position="76"/>
    </location>
</feature>
<dbReference type="InterPro" id="IPR049445">
    <property type="entry name" value="TetR_SbtR-like_C"/>
</dbReference>
<dbReference type="Proteomes" id="UP000000485">
    <property type="component" value="Chromosome"/>
</dbReference>
<dbReference type="InterPro" id="IPR036271">
    <property type="entry name" value="Tet_transcr_reg_TetR-rel_C_sf"/>
</dbReference>
<keyword evidence="7" id="KW-1185">Reference proteome</keyword>
<dbReference type="Pfam" id="PF21597">
    <property type="entry name" value="TetR_C_43"/>
    <property type="match status" value="1"/>
</dbReference>
<dbReference type="eggNOG" id="COG1309">
    <property type="taxonomic scope" value="Bacteria"/>
</dbReference>
<reference evidence="7" key="1">
    <citation type="submission" date="2011-04" db="EMBL/GenBank/DDBJ databases">
        <title>Complete sequence of Cellvibrio gilvus ATCC 13127.</title>
        <authorList>
            <person name="Lucas S."/>
            <person name="Han J."/>
            <person name="Lapidus A."/>
            <person name="Cheng J.-F."/>
            <person name="Goodwin L."/>
            <person name="Pitluck S."/>
            <person name="Peters L."/>
            <person name="Munk A."/>
            <person name="Detter J.C."/>
            <person name="Han C."/>
            <person name="Tapia R."/>
            <person name="Land M."/>
            <person name="Hauser L."/>
            <person name="Kyrpides N."/>
            <person name="Ivanova N."/>
            <person name="Ovchinnikova G."/>
            <person name="Pagani I."/>
            <person name="Mead D."/>
            <person name="Brumm P."/>
            <person name="Woyke T."/>
        </authorList>
    </citation>
    <scope>NUCLEOTIDE SEQUENCE [LARGE SCALE GENOMIC DNA]</scope>
    <source>
        <strain evidence="7">ATCC 13127 / NRRL B-14078</strain>
    </source>
</reference>
<dbReference type="SUPFAM" id="SSF46689">
    <property type="entry name" value="Homeodomain-like"/>
    <property type="match status" value="1"/>
</dbReference>
<accession>F8A0H5</accession>
<dbReference type="InterPro" id="IPR009057">
    <property type="entry name" value="Homeodomain-like_sf"/>
</dbReference>
<dbReference type="AlphaFoldDB" id="F8A0H5"/>
<evidence type="ECO:0000256" key="2">
    <source>
        <dbReference type="ARBA" id="ARBA00023125"/>
    </source>
</evidence>
<evidence type="ECO:0000256" key="1">
    <source>
        <dbReference type="ARBA" id="ARBA00023015"/>
    </source>
</evidence>
<dbReference type="GO" id="GO:0000976">
    <property type="term" value="F:transcription cis-regulatory region binding"/>
    <property type="evidence" value="ECO:0007669"/>
    <property type="project" value="TreeGrafter"/>
</dbReference>
<organism evidence="6 7">
    <name type="scientific">Cellulomonas gilvus (strain ATCC 13127 / NRRL B-14078)</name>
    <name type="common">Cellvibrio gilvus</name>
    <dbReference type="NCBI Taxonomy" id="593907"/>
    <lineage>
        <taxon>Bacteria</taxon>
        <taxon>Bacillati</taxon>
        <taxon>Actinomycetota</taxon>
        <taxon>Actinomycetes</taxon>
        <taxon>Micrococcales</taxon>
        <taxon>Cellulomonadaceae</taxon>
        <taxon>Cellulomonas</taxon>
    </lineage>
</organism>
<gene>
    <name evidence="6" type="ordered locus">Celgi_1000</name>
</gene>
<dbReference type="HOGENOM" id="CLU_069356_17_0_11"/>
<dbReference type="SUPFAM" id="SSF48498">
    <property type="entry name" value="Tetracyclin repressor-like, C-terminal domain"/>
    <property type="match status" value="1"/>
</dbReference>
<name>F8A0H5_CELGA</name>
<dbReference type="EMBL" id="CP002665">
    <property type="protein sequence ID" value="AEI11519.1"/>
    <property type="molecule type" value="Genomic_DNA"/>
</dbReference>
<keyword evidence="3" id="KW-0804">Transcription</keyword>